<dbReference type="Gene3D" id="2.60.120.920">
    <property type="match status" value="1"/>
</dbReference>
<feature type="transmembrane region" description="Helical" evidence="1">
    <location>
        <begin position="500"/>
        <end position="519"/>
    </location>
</feature>
<dbReference type="SUPFAM" id="SSF49899">
    <property type="entry name" value="Concanavalin A-like lectins/glucanases"/>
    <property type="match status" value="1"/>
</dbReference>
<sequence>MGAVPSAAAERFAKGIPEQLDWRMLMKLVFQPSHQAVLLYTSEELMPGEMPRKQVLKLESHGADEALPLNGGLGTVGLVSQKGNKMQPNQDCGFYFHFLDGDGSKIWCACVLDGHGPLGHEMSSLAMQWLPLLILREPSLASEPGKLIPADPQTLFLAIQASFRKIGDLMQKASDTGWGPRGYSGATCTLAFCARGLLHCANVGDSRMVLGTFAEDQVDCRVLTRDHKPEDPEERLRIEAHGGIVARQRVYLDEWPYVGLNMSRSLGDAKLHAVGVSDVPDVSTVFLAQSVGDAQRQFLVVASDGVWDFTSTKEVADLVGATLHGEDPQSAAELLVTRAQAGWQAESEELDDITAIIVSIGPESDVLRQLSPHGPIMSRVGAAPLWPSAQLSDAELGREDAVHALTVRPPEHLKPGQVFETSAGGLRFLVRLPSSWAGEPVTAYYQVDSRGAWPAFDPSLEKMPFCTVSCCFSSGVVMGALILATLFCVLPYVLFPAVGLVLLSIIPIVVFGCFAYFLFQNSVRILQMVISFFEAIAWFIPLVGVILIIYFPVGWDDWLPACDETTNATDAVQWDCLGKKAIQAYLMTSFLEELLKFLCVRRLLWQPFVCDAWALCCYGGCAGLGFAAVENAIYVGTGGLVTALLRAGTAVPNHLMYGLMHGAFLSQLRFAQQPRCTYLLTPFLPMLLHGSHNFSIAVLQFLDPWAGLSLMVLVAMVAMLTLRWAIQGIDSPVVNVHELIEMKVVEAPYCCLCCQGTCGWALAFPPSAPLSSQPGGQLVPLGEPVRVRGVGAGTFEAETSEVSAMASAEMGGKVYFESVVGPCTQNARIGVRSAMSEGTPGGDELSWAWGREGLWHKGELIQARTSWGGSPEPLTIGCLVDMDDGFLHFRDPNWAFAPVPLPAGPKTAVWSFAGKLGVRLAGRFAEEPPTGYGALKAAACSGQVVGILLSDNQEE</sequence>
<dbReference type="InterPro" id="IPR013320">
    <property type="entry name" value="ConA-like_dom_sf"/>
</dbReference>
<dbReference type="InterPro" id="IPR036457">
    <property type="entry name" value="PPM-type-like_dom_sf"/>
</dbReference>
<proteinExistence type="predicted"/>
<keyword evidence="1" id="KW-0472">Membrane</keyword>
<evidence type="ECO:0000313" key="3">
    <source>
        <dbReference type="EMBL" id="CAJ1401230.1"/>
    </source>
</evidence>
<dbReference type="InterPro" id="IPR043136">
    <property type="entry name" value="B30.2/SPRY_sf"/>
</dbReference>
<dbReference type="CDD" id="cd00143">
    <property type="entry name" value="PP2Cc"/>
    <property type="match status" value="1"/>
</dbReference>
<dbReference type="Proteomes" id="UP001178507">
    <property type="component" value="Unassembled WGS sequence"/>
</dbReference>
<dbReference type="EMBL" id="CAUJNA010003405">
    <property type="protein sequence ID" value="CAJ1401230.1"/>
    <property type="molecule type" value="Genomic_DNA"/>
</dbReference>
<keyword evidence="1" id="KW-0812">Transmembrane</keyword>
<feature type="transmembrane region" description="Helical" evidence="1">
    <location>
        <begin position="705"/>
        <end position="726"/>
    </location>
</feature>
<feature type="transmembrane region" description="Helical" evidence="1">
    <location>
        <begin position="472"/>
        <end position="493"/>
    </location>
</feature>
<dbReference type="GO" id="GO:0004722">
    <property type="term" value="F:protein serine/threonine phosphatase activity"/>
    <property type="evidence" value="ECO:0007669"/>
    <property type="project" value="InterPro"/>
</dbReference>
<dbReference type="GO" id="GO:0008233">
    <property type="term" value="F:peptidase activity"/>
    <property type="evidence" value="ECO:0007669"/>
    <property type="project" value="InterPro"/>
</dbReference>
<organism evidence="3 4">
    <name type="scientific">Effrenium voratum</name>
    <dbReference type="NCBI Taxonomy" id="2562239"/>
    <lineage>
        <taxon>Eukaryota</taxon>
        <taxon>Sar</taxon>
        <taxon>Alveolata</taxon>
        <taxon>Dinophyceae</taxon>
        <taxon>Suessiales</taxon>
        <taxon>Symbiodiniaceae</taxon>
        <taxon>Effrenium</taxon>
    </lineage>
</organism>
<dbReference type="PROSITE" id="PS51746">
    <property type="entry name" value="PPM_2"/>
    <property type="match status" value="1"/>
</dbReference>
<gene>
    <name evidence="3" type="ORF">EVOR1521_LOCUS24418</name>
</gene>
<feature type="transmembrane region" description="Helical" evidence="1">
    <location>
        <begin position="525"/>
        <end position="551"/>
    </location>
</feature>
<dbReference type="SUPFAM" id="SSF81606">
    <property type="entry name" value="PP2C-like"/>
    <property type="match status" value="1"/>
</dbReference>
<comment type="caution">
    <text evidence="3">The sequence shown here is derived from an EMBL/GenBank/DDBJ whole genome shotgun (WGS) entry which is preliminary data.</text>
</comment>
<dbReference type="Pfam" id="PF13367">
    <property type="entry name" value="PrsW-protease"/>
    <property type="match status" value="1"/>
</dbReference>
<dbReference type="AlphaFoldDB" id="A0AA36J7T7"/>
<name>A0AA36J7T7_9DINO</name>
<dbReference type="SMART" id="SM00332">
    <property type="entry name" value="PP2Cc"/>
    <property type="match status" value="1"/>
</dbReference>
<feature type="domain" description="PPM-type phosphatase" evidence="2">
    <location>
        <begin position="75"/>
        <end position="360"/>
    </location>
</feature>
<keyword evidence="4" id="KW-1185">Reference proteome</keyword>
<reference evidence="3" key="1">
    <citation type="submission" date="2023-08" db="EMBL/GenBank/DDBJ databases">
        <authorList>
            <person name="Chen Y."/>
            <person name="Shah S."/>
            <person name="Dougan E. K."/>
            <person name="Thang M."/>
            <person name="Chan C."/>
        </authorList>
    </citation>
    <scope>NUCLEOTIDE SEQUENCE</scope>
</reference>
<evidence type="ECO:0000256" key="1">
    <source>
        <dbReference type="SAM" id="Phobius"/>
    </source>
</evidence>
<dbReference type="InterPro" id="IPR026898">
    <property type="entry name" value="PrsW"/>
</dbReference>
<evidence type="ECO:0000259" key="2">
    <source>
        <dbReference type="PROSITE" id="PS51746"/>
    </source>
</evidence>
<dbReference type="Pfam" id="PF00481">
    <property type="entry name" value="PP2C"/>
    <property type="match status" value="1"/>
</dbReference>
<accession>A0AA36J7T7</accession>
<evidence type="ECO:0000313" key="4">
    <source>
        <dbReference type="Proteomes" id="UP001178507"/>
    </source>
</evidence>
<dbReference type="PANTHER" id="PTHR47992">
    <property type="entry name" value="PROTEIN PHOSPHATASE"/>
    <property type="match status" value="1"/>
</dbReference>
<dbReference type="InterPro" id="IPR015655">
    <property type="entry name" value="PP2C"/>
</dbReference>
<protein>
    <recommendedName>
        <fullName evidence="2">PPM-type phosphatase domain-containing protein</fullName>
    </recommendedName>
</protein>
<dbReference type="Gene3D" id="3.60.40.10">
    <property type="entry name" value="PPM-type phosphatase domain"/>
    <property type="match status" value="1"/>
</dbReference>
<dbReference type="InterPro" id="IPR001932">
    <property type="entry name" value="PPM-type_phosphatase-like_dom"/>
</dbReference>
<keyword evidence="1" id="KW-1133">Transmembrane helix</keyword>